<dbReference type="InterPro" id="IPR041657">
    <property type="entry name" value="HTH_17"/>
</dbReference>
<dbReference type="InterPro" id="IPR010093">
    <property type="entry name" value="SinI_DNA-bd"/>
</dbReference>
<evidence type="ECO:0000313" key="5">
    <source>
        <dbReference type="Proteomes" id="UP000239290"/>
    </source>
</evidence>
<reference evidence="5" key="1">
    <citation type="submission" date="2018-02" db="EMBL/GenBank/DDBJ databases">
        <title>Draft genome sequencing of Rhodococcus opacus KU647198.</title>
        <authorList>
            <person name="Zheng B.-X."/>
        </authorList>
    </citation>
    <scope>NUCLEOTIDE SEQUENCE [LARGE SCALE GENOMIC DNA]</scope>
    <source>
        <strain evidence="5">04-OD7</strain>
    </source>
</reference>
<evidence type="ECO:0000259" key="3">
    <source>
        <dbReference type="PROSITE" id="PS51736"/>
    </source>
</evidence>
<evidence type="ECO:0000256" key="2">
    <source>
        <dbReference type="ARBA" id="ARBA00023172"/>
    </source>
</evidence>
<dbReference type="Gene3D" id="1.10.287.2170">
    <property type="match status" value="1"/>
</dbReference>
<dbReference type="InterPro" id="IPR048046">
    <property type="entry name" value="Transpos_IS607"/>
</dbReference>
<keyword evidence="2" id="KW-0233">DNA recombination</keyword>
<name>A0A2S8JFV5_RHOOP</name>
<dbReference type="PANTHER" id="PTHR30461">
    <property type="entry name" value="DNA-INVERTASE FROM LAMBDOID PROPHAGE"/>
    <property type="match status" value="1"/>
</dbReference>
<dbReference type="InterPro" id="IPR009061">
    <property type="entry name" value="DNA-bd_dom_put_sf"/>
</dbReference>
<dbReference type="InterPro" id="IPR036162">
    <property type="entry name" value="Resolvase-like_N_sf"/>
</dbReference>
<dbReference type="EMBL" id="PUIO01000005">
    <property type="protein sequence ID" value="PQP25863.1"/>
    <property type="molecule type" value="Genomic_DNA"/>
</dbReference>
<sequence length="218" mass="24421">MILPDSFCYSRFMRIGEAAAYLNMSVVGVRKAASEGRLPSRRTGSGQRVFDRTDLDAYLGRPPAPDKAPADRVEALYCRVSGSTGQESSLANQESMLRESASGAVYRVYKDRGSGLRETRAGLDRMLDDAAKGHFTVVRVVWRDRLARFGVAWIERYLSVVGVTVEVLREHGDKSLVEELMDDFMALLASFSGRFYRLRSKQNQRRLLDDAAARLEEG</sequence>
<dbReference type="NCBIfam" id="NF033518">
    <property type="entry name" value="transpos_IS607"/>
    <property type="match status" value="1"/>
</dbReference>
<protein>
    <recommendedName>
        <fullName evidence="3">Resolvase/invertase-type recombinase catalytic domain-containing protein</fullName>
    </recommendedName>
</protein>
<dbReference type="Pfam" id="PF00239">
    <property type="entry name" value="Resolvase"/>
    <property type="match status" value="1"/>
</dbReference>
<proteinExistence type="predicted"/>
<evidence type="ECO:0000256" key="1">
    <source>
        <dbReference type="ARBA" id="ARBA00023125"/>
    </source>
</evidence>
<comment type="caution">
    <text evidence="4">The sequence shown here is derived from an EMBL/GenBank/DDBJ whole genome shotgun (WGS) entry which is preliminary data.</text>
</comment>
<dbReference type="InterPro" id="IPR050639">
    <property type="entry name" value="SSR_resolvase"/>
</dbReference>
<gene>
    <name evidence="4" type="ORF">C5613_05650</name>
</gene>
<evidence type="ECO:0000313" key="4">
    <source>
        <dbReference type="EMBL" id="PQP25863.1"/>
    </source>
</evidence>
<dbReference type="Proteomes" id="UP000239290">
    <property type="component" value="Unassembled WGS sequence"/>
</dbReference>
<dbReference type="InterPro" id="IPR006119">
    <property type="entry name" value="Resolv_N"/>
</dbReference>
<accession>A0A2S8JFV5</accession>
<dbReference type="SUPFAM" id="SSF46955">
    <property type="entry name" value="Putative DNA-binding domain"/>
    <property type="match status" value="1"/>
</dbReference>
<keyword evidence="1" id="KW-0238">DNA-binding</keyword>
<dbReference type="AlphaFoldDB" id="A0A2S8JFV5"/>
<dbReference type="Pfam" id="PF12728">
    <property type="entry name" value="HTH_17"/>
    <property type="match status" value="1"/>
</dbReference>
<dbReference type="Gene3D" id="3.40.50.1390">
    <property type="entry name" value="Resolvase, N-terminal catalytic domain"/>
    <property type="match status" value="1"/>
</dbReference>
<dbReference type="GO" id="GO:0003677">
    <property type="term" value="F:DNA binding"/>
    <property type="evidence" value="ECO:0007669"/>
    <property type="project" value="UniProtKB-KW"/>
</dbReference>
<dbReference type="GO" id="GO:0000150">
    <property type="term" value="F:DNA strand exchange activity"/>
    <property type="evidence" value="ECO:0007669"/>
    <property type="project" value="InterPro"/>
</dbReference>
<organism evidence="4 5">
    <name type="scientific">Rhodococcus opacus</name>
    <name type="common">Nocardia opaca</name>
    <dbReference type="NCBI Taxonomy" id="37919"/>
    <lineage>
        <taxon>Bacteria</taxon>
        <taxon>Bacillati</taxon>
        <taxon>Actinomycetota</taxon>
        <taxon>Actinomycetes</taxon>
        <taxon>Mycobacteriales</taxon>
        <taxon>Nocardiaceae</taxon>
        <taxon>Rhodococcus</taxon>
    </lineage>
</organism>
<dbReference type="PANTHER" id="PTHR30461:SF2">
    <property type="entry name" value="SERINE RECOMBINASE PINE-RELATED"/>
    <property type="match status" value="1"/>
</dbReference>
<dbReference type="SMART" id="SM00857">
    <property type="entry name" value="Resolvase"/>
    <property type="match status" value="1"/>
</dbReference>
<dbReference type="PROSITE" id="PS51736">
    <property type="entry name" value="RECOMBINASES_3"/>
    <property type="match status" value="1"/>
</dbReference>
<feature type="domain" description="Resolvase/invertase-type recombinase catalytic" evidence="3">
    <location>
        <begin position="73"/>
        <end position="215"/>
    </location>
</feature>
<dbReference type="SUPFAM" id="SSF53041">
    <property type="entry name" value="Resolvase-like"/>
    <property type="match status" value="1"/>
</dbReference>
<dbReference type="NCBIfam" id="TIGR01764">
    <property type="entry name" value="excise"/>
    <property type="match status" value="1"/>
</dbReference>